<evidence type="ECO:0000313" key="3">
    <source>
        <dbReference type="Proteomes" id="UP000822688"/>
    </source>
</evidence>
<feature type="region of interest" description="Disordered" evidence="1">
    <location>
        <begin position="1"/>
        <end position="25"/>
    </location>
</feature>
<organism evidence="2 3">
    <name type="scientific">Ceratodon purpureus</name>
    <name type="common">Fire moss</name>
    <name type="synonym">Dicranum purpureum</name>
    <dbReference type="NCBI Taxonomy" id="3225"/>
    <lineage>
        <taxon>Eukaryota</taxon>
        <taxon>Viridiplantae</taxon>
        <taxon>Streptophyta</taxon>
        <taxon>Embryophyta</taxon>
        <taxon>Bryophyta</taxon>
        <taxon>Bryophytina</taxon>
        <taxon>Bryopsida</taxon>
        <taxon>Dicranidae</taxon>
        <taxon>Pseudoditrichales</taxon>
        <taxon>Ditrichaceae</taxon>
        <taxon>Ceratodon</taxon>
    </lineage>
</organism>
<dbReference type="OrthoDB" id="1899413at2759"/>
<name>A0A8T0I8R7_CERPU</name>
<gene>
    <name evidence="2" type="ORF">KC19_4G072300</name>
</gene>
<keyword evidence="3" id="KW-1185">Reference proteome</keyword>
<evidence type="ECO:0000313" key="2">
    <source>
        <dbReference type="EMBL" id="KAG0579091.1"/>
    </source>
</evidence>
<evidence type="ECO:0000256" key="1">
    <source>
        <dbReference type="SAM" id="MobiDB-lite"/>
    </source>
</evidence>
<reference evidence="2" key="1">
    <citation type="submission" date="2020-06" db="EMBL/GenBank/DDBJ databases">
        <title>WGS assembly of Ceratodon purpureus strain R40.</title>
        <authorList>
            <person name="Carey S.B."/>
            <person name="Jenkins J."/>
            <person name="Shu S."/>
            <person name="Lovell J.T."/>
            <person name="Sreedasyam A."/>
            <person name="Maumus F."/>
            <person name="Tiley G.P."/>
            <person name="Fernandez-Pozo N."/>
            <person name="Barry K."/>
            <person name="Chen C."/>
            <person name="Wang M."/>
            <person name="Lipzen A."/>
            <person name="Daum C."/>
            <person name="Saski C.A."/>
            <person name="Payton A.C."/>
            <person name="Mcbreen J.C."/>
            <person name="Conrad R.E."/>
            <person name="Kollar L.M."/>
            <person name="Olsson S."/>
            <person name="Huttunen S."/>
            <person name="Landis J.B."/>
            <person name="Wickett N.J."/>
            <person name="Johnson M.G."/>
            <person name="Rensing S.A."/>
            <person name="Grimwood J."/>
            <person name="Schmutz J."/>
            <person name="Mcdaniel S.F."/>
        </authorList>
    </citation>
    <scope>NUCLEOTIDE SEQUENCE</scope>
    <source>
        <strain evidence="2">R40</strain>
    </source>
</reference>
<dbReference type="EMBL" id="CM026424">
    <property type="protein sequence ID" value="KAG0579091.1"/>
    <property type="molecule type" value="Genomic_DNA"/>
</dbReference>
<comment type="caution">
    <text evidence="2">The sequence shown here is derived from an EMBL/GenBank/DDBJ whole genome shotgun (WGS) entry which is preliminary data.</text>
</comment>
<dbReference type="Proteomes" id="UP000822688">
    <property type="component" value="Chromosome 4"/>
</dbReference>
<feature type="region of interest" description="Disordered" evidence="1">
    <location>
        <begin position="40"/>
        <end position="89"/>
    </location>
</feature>
<accession>A0A8T0I8R7</accession>
<sequence length="119" mass="12980">MADTNVIREENPGLFPRNTKQGWEDHAHQQNLKKGIERLDRRSANPNKGAVKKQGHGGKFTMDGPYNEEDYADPVPAAMDENDPNFVDPLEEQADRDAGISSVEVAKVEATGAGTAHPA</sequence>
<dbReference type="AlphaFoldDB" id="A0A8T0I8R7"/>
<proteinExistence type="predicted"/>
<feature type="compositionally biased region" description="Basic and acidic residues" evidence="1">
    <location>
        <begin position="1"/>
        <end position="11"/>
    </location>
</feature>
<protein>
    <submittedName>
        <fullName evidence="2">Uncharacterized protein</fullName>
    </submittedName>
</protein>